<accession>H3HCZ4</accession>
<feature type="transmembrane region" description="Helical" evidence="1">
    <location>
        <begin position="189"/>
        <end position="207"/>
    </location>
</feature>
<dbReference type="AlphaFoldDB" id="H3HCZ4"/>
<dbReference type="eggNOG" id="ENOG502S70I">
    <property type="taxonomic scope" value="Eukaryota"/>
</dbReference>
<feature type="transmembrane region" description="Helical" evidence="1">
    <location>
        <begin position="336"/>
        <end position="358"/>
    </location>
</feature>
<feature type="transmembrane region" description="Helical" evidence="1">
    <location>
        <begin position="132"/>
        <end position="152"/>
    </location>
</feature>
<feature type="transmembrane region" description="Helical" evidence="1">
    <location>
        <begin position="404"/>
        <end position="427"/>
    </location>
</feature>
<name>H3HCZ4_PHYRM</name>
<reference evidence="3" key="1">
    <citation type="journal article" date="2006" name="Science">
        <title>Phytophthora genome sequences uncover evolutionary origins and mechanisms of pathogenesis.</title>
        <authorList>
            <person name="Tyler B.M."/>
            <person name="Tripathy S."/>
            <person name="Zhang X."/>
            <person name="Dehal P."/>
            <person name="Jiang R.H."/>
            <person name="Aerts A."/>
            <person name="Arredondo F.D."/>
            <person name="Baxter L."/>
            <person name="Bensasson D."/>
            <person name="Beynon J.L."/>
            <person name="Chapman J."/>
            <person name="Damasceno C.M."/>
            <person name="Dorrance A.E."/>
            <person name="Dou D."/>
            <person name="Dickerman A.W."/>
            <person name="Dubchak I.L."/>
            <person name="Garbelotto M."/>
            <person name="Gijzen M."/>
            <person name="Gordon S.G."/>
            <person name="Govers F."/>
            <person name="Grunwald N.J."/>
            <person name="Huang W."/>
            <person name="Ivors K.L."/>
            <person name="Jones R.W."/>
            <person name="Kamoun S."/>
            <person name="Krampis K."/>
            <person name="Lamour K.H."/>
            <person name="Lee M.K."/>
            <person name="McDonald W.H."/>
            <person name="Medina M."/>
            <person name="Meijer H.J."/>
            <person name="Nordberg E.K."/>
            <person name="Maclean D.J."/>
            <person name="Ospina-Giraldo M.D."/>
            <person name="Morris P.F."/>
            <person name="Phuntumart V."/>
            <person name="Putnam N.H."/>
            <person name="Rash S."/>
            <person name="Rose J.K."/>
            <person name="Sakihama Y."/>
            <person name="Salamov A.A."/>
            <person name="Savidor A."/>
            <person name="Scheuring C.F."/>
            <person name="Smith B.M."/>
            <person name="Sobral B.W."/>
            <person name="Terry A."/>
            <person name="Torto-Alalibo T.A."/>
            <person name="Win J."/>
            <person name="Xu Z."/>
            <person name="Zhang H."/>
            <person name="Grigoriev I.V."/>
            <person name="Rokhsar D.S."/>
            <person name="Boore J.L."/>
        </authorList>
    </citation>
    <scope>NUCLEOTIDE SEQUENCE [LARGE SCALE GENOMIC DNA]</scope>
    <source>
        <strain evidence="3">Pr102</strain>
    </source>
</reference>
<dbReference type="VEuPathDB" id="FungiDB:KRP22_13274"/>
<dbReference type="InParanoid" id="H3HCZ4"/>
<dbReference type="VEuPathDB" id="FungiDB:KRP22_13273"/>
<reference evidence="2" key="2">
    <citation type="submission" date="2015-06" db="UniProtKB">
        <authorList>
            <consortium name="EnsemblProtists"/>
        </authorList>
    </citation>
    <scope>IDENTIFICATION</scope>
    <source>
        <strain evidence="2">Pr102</strain>
    </source>
</reference>
<keyword evidence="1" id="KW-0812">Transmembrane</keyword>
<evidence type="ECO:0000313" key="2">
    <source>
        <dbReference type="EnsemblProtists" id="Phyra95636"/>
    </source>
</evidence>
<feature type="transmembrane region" description="Helical" evidence="1">
    <location>
        <begin position="549"/>
        <end position="571"/>
    </location>
</feature>
<keyword evidence="1" id="KW-0472">Membrane</keyword>
<dbReference type="OMA" id="CCEKFST"/>
<sequence length="719" mass="78321">MAPQPPIQQEETRRQQFHAQQLPEYSHPQGYARTSGFLTTTLLLCAFHVANVFFALVACGVLCAGICSAVSMIPVCCIGLLIFQVLVYIGFALAQWDITLGNYIAPAHQCAYSNLLPPGRFVGREGLSVYRISPNLAFFSPLSLMAMLYFVLVKPVIGALSFLSVVLVVAPTIYGVGPTSLSRYPGLSLVGAICVTLVGVALMQLVAKISLGATRFFCCEKLAVATRHFQYQPLASNGTRLYPDIEAPVDPRYGAAYPAANSPPMTAAESERWPLTAAVPSYTQQQQEPYHVQADCNHEVFVLLTLKLGLFHSLNALLGLVAFVAVVTGVHVAVGLIPLCCLGLLVFRGVVALVRWLATLDVKLSNYVASPGEEPFVGLRLSPELSYFSPVSLLGALYFSTVKFVLSIVSLIVVSLFVALPMALLAFSSDDDTEWTIKVHHHKRVDMREHPFAFYVVWGCLYILTIVAMHVVAWLSRAMTKFFCCERVSASEYTIPIVHYPDAATIVMVDAQAVVIQALRVLVFLVLNYVLASTGFMVIVFGVAFSLGSIALCCLGVVVFHGLLYLAPLLARLDVALHNFVEPVENKLYGQIPRYGENGEYMARPSLAVLLYFSTAKLGVGVLSAMVVVIPFSMPIHALTSPPFRAEYFADGWFNLSAFIVVATALLVSGLVAMPHVAKLSCVTTRLLCREVFSTIYTRDFVLSISEAPPASYGTKQQV</sequence>
<feature type="transmembrane region" description="Helical" evidence="1">
    <location>
        <begin position="452"/>
        <end position="475"/>
    </location>
</feature>
<feature type="transmembrane region" description="Helical" evidence="1">
    <location>
        <begin position="652"/>
        <end position="673"/>
    </location>
</feature>
<dbReference type="HOGENOM" id="CLU_384753_0_0_1"/>
<organism evidence="2 3">
    <name type="scientific">Phytophthora ramorum</name>
    <name type="common">Sudden oak death agent</name>
    <dbReference type="NCBI Taxonomy" id="164328"/>
    <lineage>
        <taxon>Eukaryota</taxon>
        <taxon>Sar</taxon>
        <taxon>Stramenopiles</taxon>
        <taxon>Oomycota</taxon>
        <taxon>Peronosporomycetes</taxon>
        <taxon>Peronosporales</taxon>
        <taxon>Peronosporaceae</taxon>
        <taxon>Phytophthora</taxon>
    </lineage>
</organism>
<dbReference type="VEuPathDB" id="FungiDB:KRP23_10469"/>
<dbReference type="VEuPathDB" id="FungiDB:KRP23_10471"/>
<dbReference type="VEuPathDB" id="FungiDB:KRP23_10470"/>
<keyword evidence="1" id="KW-1133">Transmembrane helix</keyword>
<dbReference type="EnsemblProtists" id="Phyra95636">
    <property type="protein sequence ID" value="Phyra95636"/>
    <property type="gene ID" value="Phyra95636"/>
</dbReference>
<protein>
    <submittedName>
        <fullName evidence="2">Uncharacterized protein</fullName>
    </submittedName>
</protein>
<feature type="transmembrane region" description="Helical" evidence="1">
    <location>
        <begin position="521"/>
        <end position="543"/>
    </location>
</feature>
<keyword evidence="3" id="KW-1185">Reference proteome</keyword>
<feature type="transmembrane region" description="Helical" evidence="1">
    <location>
        <begin position="308"/>
        <end position="330"/>
    </location>
</feature>
<dbReference type="VEuPathDB" id="FungiDB:KRP22_13275"/>
<proteinExistence type="predicted"/>
<feature type="transmembrane region" description="Helical" evidence="1">
    <location>
        <begin position="159"/>
        <end position="177"/>
    </location>
</feature>
<dbReference type="EMBL" id="DS566044">
    <property type="status" value="NOT_ANNOTATED_CDS"/>
    <property type="molecule type" value="Genomic_DNA"/>
</dbReference>
<evidence type="ECO:0000313" key="3">
    <source>
        <dbReference type="Proteomes" id="UP000005238"/>
    </source>
</evidence>
<evidence type="ECO:0000256" key="1">
    <source>
        <dbReference type="SAM" id="Phobius"/>
    </source>
</evidence>
<feature type="transmembrane region" description="Helical" evidence="1">
    <location>
        <begin position="609"/>
        <end position="632"/>
    </location>
</feature>
<feature type="transmembrane region" description="Helical" evidence="1">
    <location>
        <begin position="41"/>
        <end position="66"/>
    </location>
</feature>
<feature type="transmembrane region" description="Helical" evidence="1">
    <location>
        <begin position="73"/>
        <end position="94"/>
    </location>
</feature>
<dbReference type="Proteomes" id="UP000005238">
    <property type="component" value="Unassembled WGS sequence"/>
</dbReference>